<protein>
    <submittedName>
        <fullName evidence="2">Uncharacterized protein</fullName>
    </submittedName>
</protein>
<dbReference type="AlphaFoldDB" id="A0A448PEX3"/>
<feature type="transmembrane region" description="Helical" evidence="1">
    <location>
        <begin position="15"/>
        <end position="38"/>
    </location>
</feature>
<keyword evidence="1" id="KW-1133">Transmembrane helix</keyword>
<sequence>MPADKLIDPAGPTTALIAIAIGAVVGLIIVVAFGLWFVSRVPVKKIKLAPVKRSQREEWIARIDAVVARHADSADEQARALHIELAAELRAILSERAGMDLSSWQPSQLSKVPALSKAAEAIGSWEEPSFAAYARADIPKARDRAVEAVLAW</sequence>
<evidence type="ECO:0000256" key="1">
    <source>
        <dbReference type="SAM" id="Phobius"/>
    </source>
</evidence>
<dbReference type="OrthoDB" id="3268584at2"/>
<keyword evidence="1" id="KW-0472">Membrane</keyword>
<proteinExistence type="predicted"/>
<name>A0A448PEX3_9ACTO</name>
<dbReference type="RefSeq" id="WP_126416600.1">
    <property type="nucleotide sequence ID" value="NZ_LR134476.1"/>
</dbReference>
<dbReference type="EMBL" id="LR134476">
    <property type="protein sequence ID" value="VEI13492.1"/>
    <property type="molecule type" value="Genomic_DNA"/>
</dbReference>
<keyword evidence="3" id="KW-1185">Reference proteome</keyword>
<dbReference type="CDD" id="cd12087">
    <property type="entry name" value="TM_EGFR-like"/>
    <property type="match status" value="1"/>
</dbReference>
<gene>
    <name evidence="2" type="ORF">NCTC13354_01207</name>
</gene>
<organism evidence="2 3">
    <name type="scientific">Trueperella bialowiezensis</name>
    <dbReference type="NCBI Taxonomy" id="312285"/>
    <lineage>
        <taxon>Bacteria</taxon>
        <taxon>Bacillati</taxon>
        <taxon>Actinomycetota</taxon>
        <taxon>Actinomycetes</taxon>
        <taxon>Actinomycetales</taxon>
        <taxon>Actinomycetaceae</taxon>
        <taxon>Trueperella</taxon>
    </lineage>
</organism>
<reference evidence="2 3" key="1">
    <citation type="submission" date="2018-12" db="EMBL/GenBank/DDBJ databases">
        <authorList>
            <consortium name="Pathogen Informatics"/>
        </authorList>
    </citation>
    <scope>NUCLEOTIDE SEQUENCE [LARGE SCALE GENOMIC DNA]</scope>
    <source>
        <strain evidence="2 3">NCTC13354</strain>
    </source>
</reference>
<dbReference type="Proteomes" id="UP000269542">
    <property type="component" value="Chromosome"/>
</dbReference>
<keyword evidence="1" id="KW-0812">Transmembrane</keyword>
<evidence type="ECO:0000313" key="3">
    <source>
        <dbReference type="Proteomes" id="UP000269542"/>
    </source>
</evidence>
<dbReference type="KEGG" id="tbw:NCTC13354_01207"/>
<accession>A0A448PEX3</accession>
<evidence type="ECO:0000313" key="2">
    <source>
        <dbReference type="EMBL" id="VEI13492.1"/>
    </source>
</evidence>